<dbReference type="GO" id="GO:0016491">
    <property type="term" value="F:oxidoreductase activity"/>
    <property type="evidence" value="ECO:0007669"/>
    <property type="project" value="UniProtKB-KW"/>
</dbReference>
<evidence type="ECO:0000313" key="4">
    <source>
        <dbReference type="Proteomes" id="UP000054321"/>
    </source>
</evidence>
<evidence type="ECO:0000256" key="2">
    <source>
        <dbReference type="ARBA" id="ARBA00023002"/>
    </source>
</evidence>
<dbReference type="InParanoid" id="A0A0C3HQ87"/>
<evidence type="ECO:0000313" key="3">
    <source>
        <dbReference type="EMBL" id="KIN05170.1"/>
    </source>
</evidence>
<name>A0A0C3HQ87_OIDMZ</name>
<dbReference type="InterPro" id="IPR036291">
    <property type="entry name" value="NAD(P)-bd_dom_sf"/>
</dbReference>
<keyword evidence="4" id="KW-1185">Reference proteome</keyword>
<dbReference type="OrthoDB" id="191139at2759"/>
<dbReference type="SUPFAM" id="SSF51735">
    <property type="entry name" value="NAD(P)-binding Rossmann-fold domains"/>
    <property type="match status" value="1"/>
</dbReference>
<dbReference type="AlphaFoldDB" id="A0A0C3HQ87"/>
<gene>
    <name evidence="3" type="ORF">OIDMADRAFT_157820</name>
</gene>
<reference evidence="4" key="2">
    <citation type="submission" date="2015-01" db="EMBL/GenBank/DDBJ databases">
        <title>Evolutionary Origins and Diversification of the Mycorrhizal Mutualists.</title>
        <authorList>
            <consortium name="DOE Joint Genome Institute"/>
            <consortium name="Mycorrhizal Genomics Consortium"/>
            <person name="Kohler A."/>
            <person name="Kuo A."/>
            <person name="Nagy L.G."/>
            <person name="Floudas D."/>
            <person name="Copeland A."/>
            <person name="Barry K.W."/>
            <person name="Cichocki N."/>
            <person name="Veneault-Fourrey C."/>
            <person name="LaButti K."/>
            <person name="Lindquist E.A."/>
            <person name="Lipzen A."/>
            <person name="Lundell T."/>
            <person name="Morin E."/>
            <person name="Murat C."/>
            <person name="Riley R."/>
            <person name="Ohm R."/>
            <person name="Sun H."/>
            <person name="Tunlid A."/>
            <person name="Henrissat B."/>
            <person name="Grigoriev I.V."/>
            <person name="Hibbett D.S."/>
            <person name="Martin F."/>
        </authorList>
    </citation>
    <scope>NUCLEOTIDE SEQUENCE [LARGE SCALE GENOMIC DNA]</scope>
    <source>
        <strain evidence="4">Zn</strain>
    </source>
</reference>
<keyword evidence="2" id="KW-0560">Oxidoreductase</keyword>
<dbReference type="Gene3D" id="3.40.50.720">
    <property type="entry name" value="NAD(P)-binding Rossmann-like Domain"/>
    <property type="match status" value="1"/>
</dbReference>
<dbReference type="InterPro" id="IPR002347">
    <property type="entry name" value="SDR_fam"/>
</dbReference>
<sequence>MAGYDPERDIPDLSGKVILITGGTAGLGAQTALLLAAHSASHIFITGRSSSRAETIISNIRTKYPKVIATFIELDLGSLASVKAGAKTFISSFPSGEKPRLDILICNAGVMALPPGVTTDGYEIQFGTNHLGHALLVKLLLPTLLSTASLPSSDVRVVFLSSLAFSGHPLGGILFDSLRSRQDKFLLGTGAWQRYGQSKLANILYAAELARKYGSPESGNITSMSIHPGTFNTHLISSLGILNRAMIYIVNLGNVKNEAREGEGGWNTCWAATSPKYGIINGGFYTPVGVKGKILRENGNEKLAKELWDWTERELAEWNLD</sequence>
<comment type="similarity">
    <text evidence="1">Belongs to the short-chain dehydrogenases/reductases (SDR) family.</text>
</comment>
<dbReference type="Pfam" id="PF00106">
    <property type="entry name" value="adh_short"/>
    <property type="match status" value="1"/>
</dbReference>
<dbReference type="HOGENOM" id="CLU_010194_44_6_1"/>
<dbReference type="PANTHER" id="PTHR24320:SF154">
    <property type="entry name" value="OXIDOREDUCTASE, SHORT-CHAIN DEHYDROGENASE_REDUCTASE FAMILY (AFU_ORTHOLOGUE AFUA_2G04560)"/>
    <property type="match status" value="1"/>
</dbReference>
<protein>
    <recommendedName>
        <fullName evidence="5">Oxidoreductase</fullName>
    </recommendedName>
</protein>
<organism evidence="3 4">
    <name type="scientific">Oidiodendron maius (strain Zn)</name>
    <dbReference type="NCBI Taxonomy" id="913774"/>
    <lineage>
        <taxon>Eukaryota</taxon>
        <taxon>Fungi</taxon>
        <taxon>Dikarya</taxon>
        <taxon>Ascomycota</taxon>
        <taxon>Pezizomycotina</taxon>
        <taxon>Leotiomycetes</taxon>
        <taxon>Leotiomycetes incertae sedis</taxon>
        <taxon>Myxotrichaceae</taxon>
        <taxon>Oidiodendron</taxon>
    </lineage>
</organism>
<reference evidence="3 4" key="1">
    <citation type="submission" date="2014-04" db="EMBL/GenBank/DDBJ databases">
        <authorList>
            <consortium name="DOE Joint Genome Institute"/>
            <person name="Kuo A."/>
            <person name="Martino E."/>
            <person name="Perotto S."/>
            <person name="Kohler A."/>
            <person name="Nagy L.G."/>
            <person name="Floudas D."/>
            <person name="Copeland A."/>
            <person name="Barry K.W."/>
            <person name="Cichocki N."/>
            <person name="Veneault-Fourrey C."/>
            <person name="LaButti K."/>
            <person name="Lindquist E.A."/>
            <person name="Lipzen A."/>
            <person name="Lundell T."/>
            <person name="Morin E."/>
            <person name="Murat C."/>
            <person name="Sun H."/>
            <person name="Tunlid A."/>
            <person name="Henrissat B."/>
            <person name="Grigoriev I.V."/>
            <person name="Hibbett D.S."/>
            <person name="Martin F."/>
            <person name="Nordberg H.P."/>
            <person name="Cantor M.N."/>
            <person name="Hua S.X."/>
        </authorList>
    </citation>
    <scope>NUCLEOTIDE SEQUENCE [LARGE SCALE GENOMIC DNA]</scope>
    <source>
        <strain evidence="3 4">Zn</strain>
    </source>
</reference>
<evidence type="ECO:0000256" key="1">
    <source>
        <dbReference type="ARBA" id="ARBA00006484"/>
    </source>
</evidence>
<dbReference type="PANTHER" id="PTHR24320">
    <property type="entry name" value="RETINOL DEHYDROGENASE"/>
    <property type="match status" value="1"/>
</dbReference>
<dbReference type="PRINTS" id="PR00081">
    <property type="entry name" value="GDHRDH"/>
</dbReference>
<dbReference type="Proteomes" id="UP000054321">
    <property type="component" value="Unassembled WGS sequence"/>
</dbReference>
<evidence type="ECO:0008006" key="5">
    <source>
        <dbReference type="Google" id="ProtNLM"/>
    </source>
</evidence>
<proteinExistence type="inferred from homology"/>
<dbReference type="STRING" id="913774.A0A0C3HQ87"/>
<accession>A0A0C3HQ87</accession>
<dbReference type="FunCoup" id="A0A0C3HQ87">
    <property type="interactions" value="294"/>
</dbReference>
<dbReference type="EMBL" id="KN832872">
    <property type="protein sequence ID" value="KIN05170.1"/>
    <property type="molecule type" value="Genomic_DNA"/>
</dbReference>